<dbReference type="InterPro" id="IPR013216">
    <property type="entry name" value="Methyltransf_11"/>
</dbReference>
<evidence type="ECO:0000256" key="2">
    <source>
        <dbReference type="ARBA" id="ARBA00022603"/>
    </source>
</evidence>
<dbReference type="Proteomes" id="UP000198967">
    <property type="component" value="Unassembled WGS sequence"/>
</dbReference>
<dbReference type="PANTHER" id="PTHR44942:SF4">
    <property type="entry name" value="METHYLTRANSFERASE TYPE 11 DOMAIN-CONTAINING PROTEIN"/>
    <property type="match status" value="1"/>
</dbReference>
<evidence type="ECO:0000313" key="5">
    <source>
        <dbReference type="EMBL" id="SDF84817.1"/>
    </source>
</evidence>
<dbReference type="CDD" id="cd02440">
    <property type="entry name" value="AdoMet_MTases"/>
    <property type="match status" value="1"/>
</dbReference>
<accession>A0A1G7PF19</accession>
<dbReference type="GO" id="GO:0032259">
    <property type="term" value="P:methylation"/>
    <property type="evidence" value="ECO:0007669"/>
    <property type="project" value="UniProtKB-KW"/>
</dbReference>
<dbReference type="InterPro" id="IPR051052">
    <property type="entry name" value="Diverse_substrate_MTase"/>
</dbReference>
<dbReference type="Pfam" id="PF08241">
    <property type="entry name" value="Methyltransf_11"/>
    <property type="match status" value="1"/>
</dbReference>
<dbReference type="PANTHER" id="PTHR44942">
    <property type="entry name" value="METHYLTRANSF_11 DOMAIN-CONTAINING PROTEIN"/>
    <property type="match status" value="1"/>
</dbReference>
<dbReference type="AlphaFoldDB" id="A0A1G7PF19"/>
<dbReference type="Gene3D" id="3.40.50.150">
    <property type="entry name" value="Vaccinia Virus protein VP39"/>
    <property type="match status" value="1"/>
</dbReference>
<feature type="domain" description="Methyltransferase type 11" evidence="4">
    <location>
        <begin position="40"/>
        <end position="127"/>
    </location>
</feature>
<dbReference type="SUPFAM" id="SSF53335">
    <property type="entry name" value="S-adenosyl-L-methionine-dependent methyltransferases"/>
    <property type="match status" value="1"/>
</dbReference>
<keyword evidence="2 5" id="KW-0489">Methyltransferase</keyword>
<gene>
    <name evidence="5" type="ORF">SAMN05216377_10798</name>
</gene>
<keyword evidence="3 5" id="KW-0808">Transferase</keyword>
<evidence type="ECO:0000313" key="6">
    <source>
        <dbReference type="Proteomes" id="UP000198967"/>
    </source>
</evidence>
<reference evidence="5 6" key="1">
    <citation type="submission" date="2016-10" db="EMBL/GenBank/DDBJ databases">
        <authorList>
            <person name="de Groot N.N."/>
        </authorList>
    </citation>
    <scope>NUCLEOTIDE SEQUENCE [LARGE SCALE GENOMIC DNA]</scope>
    <source>
        <strain evidence="5 6">CGMCC 4.3143</strain>
    </source>
</reference>
<evidence type="ECO:0000259" key="4">
    <source>
        <dbReference type="Pfam" id="PF08241"/>
    </source>
</evidence>
<dbReference type="InterPro" id="IPR029063">
    <property type="entry name" value="SAM-dependent_MTases_sf"/>
</dbReference>
<dbReference type="GO" id="GO:0008757">
    <property type="term" value="F:S-adenosylmethionine-dependent methyltransferase activity"/>
    <property type="evidence" value="ECO:0007669"/>
    <property type="project" value="InterPro"/>
</dbReference>
<dbReference type="RefSeq" id="WP_245707457.1">
    <property type="nucleotide sequence ID" value="NZ_FNBE01000007.1"/>
</dbReference>
<name>A0A1G7PF19_PSEOR</name>
<evidence type="ECO:0000256" key="3">
    <source>
        <dbReference type="ARBA" id="ARBA00022679"/>
    </source>
</evidence>
<dbReference type="STRING" id="366584.SAMN05216377_10798"/>
<comment type="similarity">
    <text evidence="1">Belongs to the methyltransferase superfamily.</text>
</comment>
<protein>
    <submittedName>
        <fullName evidence="5">Methyltransferase domain-containing protein</fullName>
    </submittedName>
</protein>
<keyword evidence="6" id="KW-1185">Reference proteome</keyword>
<evidence type="ECO:0000256" key="1">
    <source>
        <dbReference type="ARBA" id="ARBA00008361"/>
    </source>
</evidence>
<dbReference type="EMBL" id="FNBE01000007">
    <property type="protein sequence ID" value="SDF84817.1"/>
    <property type="molecule type" value="Genomic_DNA"/>
</dbReference>
<proteinExistence type="inferred from homology"/>
<organism evidence="5 6">
    <name type="scientific">Pseudonocardia oroxyli</name>
    <dbReference type="NCBI Taxonomy" id="366584"/>
    <lineage>
        <taxon>Bacteria</taxon>
        <taxon>Bacillati</taxon>
        <taxon>Actinomycetota</taxon>
        <taxon>Actinomycetes</taxon>
        <taxon>Pseudonocardiales</taxon>
        <taxon>Pseudonocardiaceae</taxon>
        <taxon>Pseudonocardia</taxon>
    </lineage>
</organism>
<sequence length="241" mass="26063">MTERRLVFGSAAQDYAAHRPDYPAAAVEWALAGAPGRRVLDLAAGTGKLTARLLEQDVVAVEPDAEMLGMLRAAFPQVEALRGIAEEIPLPDASVDAVLVGQAVHWFDPERAWPEIARVLRPGGVFAGLWNCDDAAVDWVRGLHEALAHGKSVPQGGDAAELEPRGPFGAVERRTFPFARQTTTEGLIATLRTHSWSLISTDAEREAAFARLRAYLATRPETASGGFAFPLFTLVLRTLRS</sequence>